<dbReference type="Gene3D" id="3.60.160.10">
    <property type="entry name" value="Mitochondrial biogenesis AIM24"/>
    <property type="match status" value="1"/>
</dbReference>
<dbReference type="InterPro" id="IPR016031">
    <property type="entry name" value="Trp_RNA-bd_attenuator-like_dom"/>
</dbReference>
<sequence>MEVWSESASQLSQSVTLQLEEGESVHILHPRQIISFQGNPSHREDRLMDITGMYRKRKLIQSQIRGSAQLMIGLPAGYSLQTIPIQDDCDLLFEWKHVLFYTEGMRVERKVQTLKNAIITRELVKMKFSSHDGQLGILSHGPLHRIELHPEFPTYIDVGCLVAYPENARLTPRVYGNTLASQHMNYHWEIMGRGYALVQTGKSDSQLEQDIEGDGFIKRILREVIPFGGIIIK</sequence>
<comment type="caution">
    <text evidence="1">The sequence shown here is derived from an EMBL/GenBank/DDBJ whole genome shotgun (WGS) entry which is preliminary data.</text>
</comment>
<evidence type="ECO:0008006" key="3">
    <source>
        <dbReference type="Google" id="ProtNLM"/>
    </source>
</evidence>
<dbReference type="InterPro" id="IPR002838">
    <property type="entry name" value="AIM24"/>
</dbReference>
<proteinExistence type="predicted"/>
<protein>
    <recommendedName>
        <fullName evidence="3">AIM24 family protein</fullName>
    </recommendedName>
</protein>
<accession>A0A1T2X2G4</accession>
<dbReference type="AlphaFoldDB" id="A0A1T2X2G4"/>
<dbReference type="InterPro" id="IPR036983">
    <property type="entry name" value="AIM24_sf"/>
</dbReference>
<dbReference type="Pfam" id="PF01987">
    <property type="entry name" value="AIM24"/>
    <property type="match status" value="1"/>
</dbReference>
<dbReference type="EMBL" id="MSZX01000012">
    <property type="protein sequence ID" value="OPA74005.1"/>
    <property type="molecule type" value="Genomic_DNA"/>
</dbReference>
<evidence type="ECO:0000313" key="1">
    <source>
        <dbReference type="EMBL" id="OPA74005.1"/>
    </source>
</evidence>
<name>A0A1T2X2G4_9BACL</name>
<gene>
    <name evidence="1" type="ORF">BVG16_24920</name>
</gene>
<dbReference type="SUPFAM" id="SSF51219">
    <property type="entry name" value="TRAP-like"/>
    <property type="match status" value="1"/>
</dbReference>
<reference evidence="1 2" key="1">
    <citation type="submission" date="2017-01" db="EMBL/GenBank/DDBJ databases">
        <title>Genome analysis of Paenibacillus selenitrireducens ES3-24.</title>
        <authorList>
            <person name="Xu D."/>
            <person name="Yao R."/>
            <person name="Zheng S."/>
        </authorList>
    </citation>
    <scope>NUCLEOTIDE SEQUENCE [LARGE SCALE GENOMIC DNA]</scope>
    <source>
        <strain evidence="1 2">ES3-24</strain>
    </source>
</reference>
<organism evidence="1 2">
    <name type="scientific">Paenibacillus selenitireducens</name>
    <dbReference type="NCBI Taxonomy" id="1324314"/>
    <lineage>
        <taxon>Bacteria</taxon>
        <taxon>Bacillati</taxon>
        <taxon>Bacillota</taxon>
        <taxon>Bacilli</taxon>
        <taxon>Bacillales</taxon>
        <taxon>Paenibacillaceae</taxon>
        <taxon>Paenibacillus</taxon>
    </lineage>
</organism>
<dbReference type="RefSeq" id="WP_078501924.1">
    <property type="nucleotide sequence ID" value="NZ_MSZX01000012.1"/>
</dbReference>
<keyword evidence="2" id="KW-1185">Reference proteome</keyword>
<evidence type="ECO:0000313" key="2">
    <source>
        <dbReference type="Proteomes" id="UP000190188"/>
    </source>
</evidence>
<dbReference type="Proteomes" id="UP000190188">
    <property type="component" value="Unassembled WGS sequence"/>
</dbReference>
<dbReference type="OrthoDB" id="2632108at2"/>